<dbReference type="InterPro" id="IPR000242">
    <property type="entry name" value="PTP_cat"/>
</dbReference>
<dbReference type="STRING" id="1447883.A0A2B7XYP5"/>
<dbReference type="InterPro" id="IPR036873">
    <property type="entry name" value="Rhodanese-like_dom_sf"/>
</dbReference>
<evidence type="ECO:0000313" key="7">
    <source>
        <dbReference type="EMBL" id="PGH13698.1"/>
    </source>
</evidence>
<feature type="compositionally biased region" description="Polar residues" evidence="3">
    <location>
        <begin position="121"/>
        <end position="133"/>
    </location>
</feature>
<dbReference type="InterPro" id="IPR029021">
    <property type="entry name" value="Prot-tyrosine_phosphatase-like"/>
</dbReference>
<dbReference type="InterPro" id="IPR016130">
    <property type="entry name" value="Tyr_Pase_AS"/>
</dbReference>
<dbReference type="Gene3D" id="3.90.190.10">
    <property type="entry name" value="Protein tyrosine phosphatase superfamily"/>
    <property type="match status" value="1"/>
</dbReference>
<feature type="compositionally biased region" description="Polar residues" evidence="3">
    <location>
        <begin position="631"/>
        <end position="652"/>
    </location>
</feature>
<feature type="compositionally biased region" description="Basic and acidic residues" evidence="3">
    <location>
        <begin position="134"/>
        <end position="146"/>
    </location>
</feature>
<dbReference type="InterPro" id="IPR001763">
    <property type="entry name" value="Rhodanese-like_dom"/>
</dbReference>
<evidence type="ECO:0000256" key="2">
    <source>
        <dbReference type="ARBA" id="ARBA00013064"/>
    </source>
</evidence>
<evidence type="ECO:0000259" key="5">
    <source>
        <dbReference type="PROSITE" id="PS50056"/>
    </source>
</evidence>
<dbReference type="SUPFAM" id="SSF52799">
    <property type="entry name" value="(Phosphotyrosine protein) phosphatases II"/>
    <property type="match status" value="1"/>
</dbReference>
<dbReference type="Pfam" id="PF00581">
    <property type="entry name" value="Rhodanese"/>
    <property type="match status" value="1"/>
</dbReference>
<reference evidence="7 8" key="1">
    <citation type="submission" date="2017-10" db="EMBL/GenBank/DDBJ databases">
        <title>Comparative genomics in systemic dimorphic fungi from Ajellomycetaceae.</title>
        <authorList>
            <person name="Munoz J.F."/>
            <person name="Mcewen J.G."/>
            <person name="Clay O.K."/>
            <person name="Cuomo C.A."/>
        </authorList>
    </citation>
    <scope>NUCLEOTIDE SEQUENCE [LARGE SCALE GENOMIC DNA]</scope>
    <source>
        <strain evidence="7 8">UAMH7299</strain>
    </source>
</reference>
<feature type="region of interest" description="Disordered" evidence="3">
    <location>
        <begin position="627"/>
        <end position="666"/>
    </location>
</feature>
<dbReference type="InterPro" id="IPR050348">
    <property type="entry name" value="Protein-Tyr_Phosphatase"/>
</dbReference>
<dbReference type="Gene3D" id="3.40.250.10">
    <property type="entry name" value="Rhodanese-like domain"/>
    <property type="match status" value="1"/>
</dbReference>
<dbReference type="PROSITE" id="PS00383">
    <property type="entry name" value="TYR_PHOSPHATASE_1"/>
    <property type="match status" value="1"/>
</dbReference>
<dbReference type="PROSITE" id="PS50056">
    <property type="entry name" value="TYR_PHOSPHATASE_2"/>
    <property type="match status" value="1"/>
</dbReference>
<feature type="domain" description="Rhodanese" evidence="6">
    <location>
        <begin position="270"/>
        <end position="386"/>
    </location>
</feature>
<sequence length="868" mass="95696">MSATTTTLPSPQSPWPPGVHPASSTAPIGVSPRAASTVGQFANSILAPETRSPRPSRESCSSPNNYFGLVVDTSSNLPNSNPGPYARKNWDLTTASQPGARIFETWDSQVENVGSILGHRVSSSFDRQTQSQRDLGRKLEEDRERQSPTLHLTRHSSWIAQLHQNNSNPMDIDSHGAIEKGSTQDPSPAARAYDQPLPRSSLASLSYPIVPRAPRGQSQSLASLSLPLHSPRSFAGTPQLHRSETLPASVDQGSVTLITADHCAKLLESSPDATLIFDVRPYLQFSKSRIKGSLNLCIPTTLLKRPSFNVQKLEDTFSNEPQKKRFKQWSQCEHIIAYDSTTSNIRDATTLIHVLKKFTNAGWGGETLVLCGGIGAFKVEYPQWIESQKDELSTSPKGPGSTNLTLPASRSVAGGCSIPKSGVVPHPFFSNIRQNMDLIGGVGQMPVRIPSRLNRDSLPQWLSRASDPQDNGKSVSEEFLAIEKSELSRMQEAFVDNVSYGPHTSKTPGRAIRIAGIEKGSKNRYNNIYPFDHSRVRLQQVAEDGCDYINASYTQASRSNKRYIATQAPIPATFNDFWRVVWEQDVRVIVMLTAESEGPQVKCHNYWNSDDYGPFKLKVLAERQIPLGPMSSRNQPSQARRVSGQRRSTNPHTAVEKSRPHEGQDGSEEIAYATLRHFSLVHSEYPFQPLREITQLQYSHWPDFGVPAEPAHLVKLVEECSKLSAAANHCEPSTTAPEAQGQKQVLVHCSAGCGRTGTFCTVDSVIDMLKRQMTGKVDPSCAGGDWMKRNDIDLIARTVEEFRLQRPSMVQSLLQFVLCYETILDWLSSHPAEGGGENGSHIPLGMPGGKCGHVRVDLGRDTRRSYHG</sequence>
<evidence type="ECO:0000256" key="1">
    <source>
        <dbReference type="ARBA" id="ARBA00009649"/>
    </source>
</evidence>
<evidence type="ECO:0000256" key="3">
    <source>
        <dbReference type="SAM" id="MobiDB-lite"/>
    </source>
</evidence>
<dbReference type="PANTHER" id="PTHR19134:SF561">
    <property type="entry name" value="PROTEIN TYROSINE PHOSPHATASE 36E, ISOFORM A"/>
    <property type="match status" value="1"/>
</dbReference>
<accession>A0A2B7XYP5</accession>
<evidence type="ECO:0000259" key="4">
    <source>
        <dbReference type="PROSITE" id="PS50055"/>
    </source>
</evidence>
<dbReference type="PRINTS" id="PR00700">
    <property type="entry name" value="PRTYPHPHTASE"/>
</dbReference>
<protein>
    <recommendedName>
        <fullName evidence="2">protein-tyrosine-phosphatase</fullName>
        <ecNumber evidence="2">3.1.3.48</ecNumber>
    </recommendedName>
</protein>
<organism evidence="7 8">
    <name type="scientific">Polytolypa hystricis (strain UAMH7299)</name>
    <dbReference type="NCBI Taxonomy" id="1447883"/>
    <lineage>
        <taxon>Eukaryota</taxon>
        <taxon>Fungi</taxon>
        <taxon>Dikarya</taxon>
        <taxon>Ascomycota</taxon>
        <taxon>Pezizomycotina</taxon>
        <taxon>Eurotiomycetes</taxon>
        <taxon>Eurotiomycetidae</taxon>
        <taxon>Onygenales</taxon>
        <taxon>Onygenales incertae sedis</taxon>
        <taxon>Polytolypa</taxon>
    </lineage>
</organism>
<feature type="compositionally biased region" description="Polar residues" evidence="3">
    <location>
        <begin position="147"/>
        <end position="169"/>
    </location>
</feature>
<comment type="caution">
    <text evidence="7">The sequence shown here is derived from an EMBL/GenBank/DDBJ whole genome shotgun (WGS) entry which is preliminary data.</text>
</comment>
<feature type="compositionally biased region" description="Polar residues" evidence="3">
    <location>
        <begin position="1"/>
        <end position="10"/>
    </location>
</feature>
<dbReference type="InterPro" id="IPR003595">
    <property type="entry name" value="Tyr_Pase_cat"/>
</dbReference>
<dbReference type="SMART" id="SM00194">
    <property type="entry name" value="PTPc"/>
    <property type="match status" value="1"/>
</dbReference>
<feature type="domain" description="Tyrosine-protein phosphatase" evidence="4">
    <location>
        <begin position="522"/>
        <end position="826"/>
    </location>
</feature>
<dbReference type="FunFam" id="3.90.190.10:FF:000142">
    <property type="entry name" value="Protein tyrosine phosphatase (Pyp1), putative"/>
    <property type="match status" value="1"/>
</dbReference>
<dbReference type="PROSITE" id="PS50055">
    <property type="entry name" value="TYR_PHOSPHATASE_PTP"/>
    <property type="match status" value="1"/>
</dbReference>
<dbReference type="EMBL" id="PDNA01000101">
    <property type="protein sequence ID" value="PGH13698.1"/>
    <property type="molecule type" value="Genomic_DNA"/>
</dbReference>
<dbReference type="SUPFAM" id="SSF52821">
    <property type="entry name" value="Rhodanese/Cell cycle control phosphatase"/>
    <property type="match status" value="1"/>
</dbReference>
<proteinExistence type="inferred from homology"/>
<dbReference type="AlphaFoldDB" id="A0A2B7XYP5"/>
<comment type="similarity">
    <text evidence="1">Belongs to the protein-tyrosine phosphatase family. Non-receptor class subfamily.</text>
</comment>
<keyword evidence="8" id="KW-1185">Reference proteome</keyword>
<dbReference type="Pfam" id="PF00102">
    <property type="entry name" value="Y_phosphatase"/>
    <property type="match status" value="2"/>
</dbReference>
<feature type="domain" description="Tyrosine specific protein phosphatases" evidence="5">
    <location>
        <begin position="711"/>
        <end position="817"/>
    </location>
</feature>
<name>A0A2B7XYP5_POLH7</name>
<feature type="compositionally biased region" description="Basic and acidic residues" evidence="3">
    <location>
        <begin position="654"/>
        <end position="664"/>
    </location>
</feature>
<dbReference type="CDD" id="cd01446">
    <property type="entry name" value="DSP_MapKP"/>
    <property type="match status" value="1"/>
</dbReference>
<dbReference type="InterPro" id="IPR000387">
    <property type="entry name" value="Tyr_Pase_dom"/>
</dbReference>
<dbReference type="Proteomes" id="UP000224634">
    <property type="component" value="Unassembled WGS sequence"/>
</dbReference>
<dbReference type="CDD" id="cd18533">
    <property type="entry name" value="PTP_fungal"/>
    <property type="match status" value="1"/>
</dbReference>
<dbReference type="EC" id="3.1.3.48" evidence="2"/>
<evidence type="ECO:0000259" key="6">
    <source>
        <dbReference type="PROSITE" id="PS50206"/>
    </source>
</evidence>
<feature type="region of interest" description="Disordered" evidence="3">
    <location>
        <begin position="121"/>
        <end position="194"/>
    </location>
</feature>
<gene>
    <name evidence="7" type="ORF">AJ80_06203</name>
</gene>
<dbReference type="SMART" id="SM00404">
    <property type="entry name" value="PTPc_motif"/>
    <property type="match status" value="1"/>
</dbReference>
<dbReference type="OrthoDB" id="6058203at2759"/>
<evidence type="ECO:0000313" key="8">
    <source>
        <dbReference type="Proteomes" id="UP000224634"/>
    </source>
</evidence>
<feature type="region of interest" description="Disordered" evidence="3">
    <location>
        <begin position="1"/>
        <end position="33"/>
    </location>
</feature>
<dbReference type="GO" id="GO:0004725">
    <property type="term" value="F:protein tyrosine phosphatase activity"/>
    <property type="evidence" value="ECO:0007669"/>
    <property type="project" value="UniProtKB-EC"/>
</dbReference>
<dbReference type="PROSITE" id="PS50206">
    <property type="entry name" value="RHODANESE_3"/>
    <property type="match status" value="1"/>
</dbReference>
<dbReference type="PANTHER" id="PTHR19134">
    <property type="entry name" value="RECEPTOR-TYPE TYROSINE-PROTEIN PHOSPHATASE"/>
    <property type="match status" value="1"/>
</dbReference>